<feature type="compositionally biased region" description="Low complexity" evidence="1">
    <location>
        <begin position="114"/>
        <end position="134"/>
    </location>
</feature>
<protein>
    <submittedName>
        <fullName evidence="2">Uncharacterized protein</fullName>
    </submittedName>
</protein>
<feature type="region of interest" description="Disordered" evidence="1">
    <location>
        <begin position="1"/>
        <end position="65"/>
    </location>
</feature>
<feature type="region of interest" description="Disordered" evidence="1">
    <location>
        <begin position="98"/>
        <end position="195"/>
    </location>
</feature>
<dbReference type="AlphaFoldDB" id="F7AGB4"/>
<feature type="region of interest" description="Disordered" evidence="1">
    <location>
        <begin position="287"/>
        <end position="381"/>
    </location>
</feature>
<feature type="compositionally biased region" description="Basic and acidic residues" evidence="1">
    <location>
        <begin position="169"/>
        <end position="179"/>
    </location>
</feature>
<dbReference type="EMBL" id="EAAA01001316">
    <property type="status" value="NOT_ANNOTATED_CDS"/>
    <property type="molecule type" value="Genomic_DNA"/>
</dbReference>
<feature type="compositionally biased region" description="Polar residues" evidence="1">
    <location>
        <begin position="346"/>
        <end position="356"/>
    </location>
</feature>
<dbReference type="Ensembl" id="ENSCINT00000026263.1">
    <property type="protein sequence ID" value="ENSCINP00000026017.1"/>
    <property type="gene ID" value="ENSCING00000014368.1"/>
</dbReference>
<sequence length="381" mass="41129">MQESPVFVRRESNVSVQASNLSKSSYSTSRTQSSDGSDPGVKPHIDPDAAPVSPPHTTIQASPNFPLHSEVVGTIDLDMDPSVSPIHSAIIKTIPIQPTHTDTKMNGDCDVTHRSVSSSSTGSGTTSGSSRSRSPTTEHVTHRAHDVTKTDGVTPQPDTSLYDVPGPRKNTEEPRKDILYDTPHPQGQTNGTTPPKNPLYDVPVHHNVLYDVPVSKGHVQDKLYDTPNKTPDANNNASHALAPIDDKLSYEPMMNQTTPMYDNQSSYTCMAGATTLINSSPFPTLNKCSRSNASEPPPVKRDLKPGRRSLGSDSGNSEGSRTIHSRSSYEDSFNTPESSHRKSEAVFTQTCQSNDVPVSPPHTIVMHSSPNTPVIGSRLLP</sequence>
<organism evidence="2 3">
    <name type="scientific">Ciona intestinalis</name>
    <name type="common">Transparent sea squirt</name>
    <name type="synonym">Ascidia intestinalis</name>
    <dbReference type="NCBI Taxonomy" id="7719"/>
    <lineage>
        <taxon>Eukaryota</taxon>
        <taxon>Metazoa</taxon>
        <taxon>Chordata</taxon>
        <taxon>Tunicata</taxon>
        <taxon>Ascidiacea</taxon>
        <taxon>Phlebobranchia</taxon>
        <taxon>Cionidae</taxon>
        <taxon>Ciona</taxon>
    </lineage>
</organism>
<proteinExistence type="predicted"/>
<reference evidence="2" key="4">
    <citation type="submission" date="2025-09" db="UniProtKB">
        <authorList>
            <consortium name="Ensembl"/>
        </authorList>
    </citation>
    <scope>IDENTIFICATION</scope>
</reference>
<reference evidence="2" key="3">
    <citation type="submission" date="2025-08" db="UniProtKB">
        <authorList>
            <consortium name="Ensembl"/>
        </authorList>
    </citation>
    <scope>IDENTIFICATION</scope>
</reference>
<dbReference type="InParanoid" id="F7AGB4"/>
<accession>F7AGB4</accession>
<feature type="compositionally biased region" description="Polar residues" evidence="1">
    <location>
        <begin position="185"/>
        <end position="194"/>
    </location>
</feature>
<reference evidence="2" key="2">
    <citation type="journal article" date="2008" name="Genome Biol.">
        <title>Improved genome assembly and evidence-based global gene model set for the chordate Ciona intestinalis: new insight into intron and operon populations.</title>
        <authorList>
            <person name="Satou Y."/>
            <person name="Mineta K."/>
            <person name="Ogasawara M."/>
            <person name="Sasakura Y."/>
            <person name="Shoguchi E."/>
            <person name="Ueno K."/>
            <person name="Yamada L."/>
            <person name="Matsumoto J."/>
            <person name="Wasserscheid J."/>
            <person name="Dewar K."/>
            <person name="Wiley G.B."/>
            <person name="Macmil S.L."/>
            <person name="Roe B.A."/>
            <person name="Zeller R.W."/>
            <person name="Hastings K.E."/>
            <person name="Lemaire P."/>
            <person name="Lindquist E."/>
            <person name="Endo T."/>
            <person name="Hotta K."/>
            <person name="Inaba K."/>
        </authorList>
    </citation>
    <scope>NUCLEOTIDE SEQUENCE [LARGE SCALE GENOMIC DNA]</scope>
    <source>
        <strain evidence="2">wild type</strain>
    </source>
</reference>
<dbReference type="Proteomes" id="UP000008144">
    <property type="component" value="Chromosome 14"/>
</dbReference>
<evidence type="ECO:0000313" key="3">
    <source>
        <dbReference type="Proteomes" id="UP000008144"/>
    </source>
</evidence>
<feature type="compositionally biased region" description="Low complexity" evidence="1">
    <location>
        <begin position="19"/>
        <end position="37"/>
    </location>
</feature>
<feature type="compositionally biased region" description="Basic and acidic residues" evidence="1">
    <location>
        <begin position="139"/>
        <end position="149"/>
    </location>
</feature>
<evidence type="ECO:0000256" key="1">
    <source>
        <dbReference type="SAM" id="MobiDB-lite"/>
    </source>
</evidence>
<keyword evidence="3" id="KW-1185">Reference proteome</keyword>
<dbReference type="HOGENOM" id="CLU_726743_0_0_1"/>
<reference evidence="3" key="1">
    <citation type="journal article" date="2002" name="Science">
        <title>The draft genome of Ciona intestinalis: insights into chordate and vertebrate origins.</title>
        <authorList>
            <person name="Dehal P."/>
            <person name="Satou Y."/>
            <person name="Campbell R.K."/>
            <person name="Chapman J."/>
            <person name="Degnan B."/>
            <person name="De Tomaso A."/>
            <person name="Davidson B."/>
            <person name="Di Gregorio A."/>
            <person name="Gelpke M."/>
            <person name="Goodstein D.M."/>
            <person name="Harafuji N."/>
            <person name="Hastings K.E."/>
            <person name="Ho I."/>
            <person name="Hotta K."/>
            <person name="Huang W."/>
            <person name="Kawashima T."/>
            <person name="Lemaire P."/>
            <person name="Martinez D."/>
            <person name="Meinertzhagen I.A."/>
            <person name="Necula S."/>
            <person name="Nonaka M."/>
            <person name="Putnam N."/>
            <person name="Rash S."/>
            <person name="Saiga H."/>
            <person name="Satake M."/>
            <person name="Terry A."/>
            <person name="Yamada L."/>
            <person name="Wang H.G."/>
            <person name="Awazu S."/>
            <person name="Azumi K."/>
            <person name="Boore J."/>
            <person name="Branno M."/>
            <person name="Chin-Bow S."/>
            <person name="DeSantis R."/>
            <person name="Doyle S."/>
            <person name="Francino P."/>
            <person name="Keys D.N."/>
            <person name="Haga S."/>
            <person name="Hayashi H."/>
            <person name="Hino K."/>
            <person name="Imai K.S."/>
            <person name="Inaba K."/>
            <person name="Kano S."/>
            <person name="Kobayashi K."/>
            <person name="Kobayashi M."/>
            <person name="Lee B.I."/>
            <person name="Makabe K.W."/>
            <person name="Manohar C."/>
            <person name="Matassi G."/>
            <person name="Medina M."/>
            <person name="Mochizuki Y."/>
            <person name="Mount S."/>
            <person name="Morishita T."/>
            <person name="Miura S."/>
            <person name="Nakayama A."/>
            <person name="Nishizaka S."/>
            <person name="Nomoto H."/>
            <person name="Ohta F."/>
            <person name="Oishi K."/>
            <person name="Rigoutsos I."/>
            <person name="Sano M."/>
            <person name="Sasaki A."/>
            <person name="Sasakura Y."/>
            <person name="Shoguchi E."/>
            <person name="Shin-i T."/>
            <person name="Spagnuolo A."/>
            <person name="Stainier D."/>
            <person name="Suzuki M.M."/>
            <person name="Tassy O."/>
            <person name="Takatori N."/>
            <person name="Tokuoka M."/>
            <person name="Yagi K."/>
            <person name="Yoshizaki F."/>
            <person name="Wada S."/>
            <person name="Zhang C."/>
            <person name="Hyatt P.D."/>
            <person name="Larimer F."/>
            <person name="Detter C."/>
            <person name="Doggett N."/>
            <person name="Glavina T."/>
            <person name="Hawkins T."/>
            <person name="Richardson P."/>
            <person name="Lucas S."/>
            <person name="Kohara Y."/>
            <person name="Levine M."/>
            <person name="Satoh N."/>
            <person name="Rokhsar D.S."/>
        </authorList>
    </citation>
    <scope>NUCLEOTIDE SEQUENCE [LARGE SCALE GENOMIC DNA]</scope>
</reference>
<name>F7AGB4_CIOIN</name>
<evidence type="ECO:0000313" key="2">
    <source>
        <dbReference type="Ensembl" id="ENSCINP00000026017.1"/>
    </source>
</evidence>
<feature type="compositionally biased region" description="Basic and acidic residues" evidence="1">
    <location>
        <begin position="101"/>
        <end position="113"/>
    </location>
</feature>
<feature type="compositionally biased region" description="Polar residues" evidence="1">
    <location>
        <begin position="311"/>
        <end position="337"/>
    </location>
</feature>